<name>A0ACC3SEL4_9PEZI</name>
<organism evidence="1 2">
    <name type="scientific">Zalaria obscura</name>
    <dbReference type="NCBI Taxonomy" id="2024903"/>
    <lineage>
        <taxon>Eukaryota</taxon>
        <taxon>Fungi</taxon>
        <taxon>Dikarya</taxon>
        <taxon>Ascomycota</taxon>
        <taxon>Pezizomycotina</taxon>
        <taxon>Dothideomycetes</taxon>
        <taxon>Dothideomycetidae</taxon>
        <taxon>Dothideales</taxon>
        <taxon>Zalariaceae</taxon>
        <taxon>Zalaria</taxon>
    </lineage>
</organism>
<evidence type="ECO:0000313" key="2">
    <source>
        <dbReference type="Proteomes" id="UP001320706"/>
    </source>
</evidence>
<protein>
    <submittedName>
        <fullName evidence="1">Uncharacterized protein</fullName>
    </submittedName>
</protein>
<dbReference type="EMBL" id="JAMKPW020000017">
    <property type="protein sequence ID" value="KAK8209178.1"/>
    <property type="molecule type" value="Genomic_DNA"/>
</dbReference>
<reference evidence="1" key="1">
    <citation type="submission" date="2024-02" db="EMBL/GenBank/DDBJ databases">
        <title>Metagenome Assembled Genome of Zalaria obscura JY119.</title>
        <authorList>
            <person name="Vighnesh L."/>
            <person name="Jagadeeshwari U."/>
            <person name="Venkata Ramana C."/>
            <person name="Sasikala C."/>
        </authorList>
    </citation>
    <scope>NUCLEOTIDE SEQUENCE</scope>
    <source>
        <strain evidence="1">JY119</strain>
    </source>
</reference>
<accession>A0ACC3SEL4</accession>
<dbReference type="Proteomes" id="UP001320706">
    <property type="component" value="Unassembled WGS sequence"/>
</dbReference>
<proteinExistence type="predicted"/>
<comment type="caution">
    <text evidence="1">The sequence shown here is derived from an EMBL/GenBank/DDBJ whole genome shotgun (WGS) entry which is preliminary data.</text>
</comment>
<sequence>MRLRSLPPSIVPSPSYCISTRRPVPAFQPPTITINHFASSRLSSSPHSPLSKMPRHLTLRPILFPDIPRLVTIYFAAFQNPHSLACWPRGVPSVRKWWEEMIGDELGDPDALWVKVVDEQGAASNGSGMGKGEEEGAVSGEGATRGCAGAGMNAWEQDDCTGSGSGSCCGSGGVDGGDRERGEDSNIVAFAKWVRPKPGVEPDTSLPLWPTGANKPLCEETFGAWAREHVRLMGTRGHWYLEMLATHPTYQGRGAGSALMRYGLEQADEGGWEAYLEASPDAVRLYTKHGFEEAEVLDTLIRTDDKPDGVVYRNVFMIRKPKPKS</sequence>
<evidence type="ECO:0000313" key="1">
    <source>
        <dbReference type="EMBL" id="KAK8209178.1"/>
    </source>
</evidence>
<keyword evidence="2" id="KW-1185">Reference proteome</keyword>
<gene>
    <name evidence="1" type="ORF">M8818_003873</name>
</gene>